<accession>A0ABQ3D047</accession>
<keyword evidence="6" id="KW-1185">Reference proteome</keyword>
<name>A0ABQ3D047_9ACTN</name>
<sequence length="465" mass="50039">MRTLSDPVLAGLRTALTGAPDRPLVLVGNFEVEEHWGASEPGLPHMAMNGSRAIVNHMDELALSLAGAGDYVLLKAAPDPEFLAYLHDLGLAVPTVLTPRAQDPVRTVTQDALADPDLLDTLRGLAAVRAHLWAHGISEDEERLTVGCGLRAAGPTAAVCKRVNSKIYSRLTADRLGIPQPAGMVCRDADEFDAACERAASWLGAGRPVVLKDAYGVSGKGLLVVRDEARLRQVRRLIARRAQRSGNRRLALVMEEWLPKRTDLNYQFTVGRDGSVRYDFVKEALTEGGAHQGHRMPVRLTGAQSDGVREAAHALGGALAADGYFGVVGVDGLITEDDRLYPVLEINARNNMSTYQERLRAMFFDADQTALAKRYPVRLRRRLPFGELRTLLDGLLLVDGSDGGVLINCFATVNAGEPAGRSAAGETFEGRLYAVVVAGSPSRAEALDRELARRLGTLAGSPVTG</sequence>
<evidence type="ECO:0000313" key="6">
    <source>
        <dbReference type="Proteomes" id="UP000653644"/>
    </source>
</evidence>
<dbReference type="InterPro" id="IPR011761">
    <property type="entry name" value="ATP-grasp"/>
</dbReference>
<evidence type="ECO:0000256" key="3">
    <source>
        <dbReference type="PROSITE-ProRule" id="PRU00409"/>
    </source>
</evidence>
<dbReference type="SUPFAM" id="SSF56059">
    <property type="entry name" value="Glutathione synthetase ATP-binding domain-like"/>
    <property type="match status" value="1"/>
</dbReference>
<dbReference type="Proteomes" id="UP000653644">
    <property type="component" value="Unassembled WGS sequence"/>
</dbReference>
<evidence type="ECO:0000256" key="1">
    <source>
        <dbReference type="ARBA" id="ARBA00022741"/>
    </source>
</evidence>
<dbReference type="InterPro" id="IPR040754">
    <property type="entry name" value="PreAtp-grasp"/>
</dbReference>
<dbReference type="Pfam" id="PF18604">
    <property type="entry name" value="PreAtp-grasp"/>
    <property type="match status" value="1"/>
</dbReference>
<comment type="caution">
    <text evidence="5">The sequence shown here is derived from an EMBL/GenBank/DDBJ whole genome shotgun (WGS) entry which is preliminary data.</text>
</comment>
<organism evidence="5 6">
    <name type="scientific">Streptomyces canarius</name>
    <dbReference type="NCBI Taxonomy" id="285453"/>
    <lineage>
        <taxon>Bacteria</taxon>
        <taxon>Bacillati</taxon>
        <taxon>Actinomycetota</taxon>
        <taxon>Actinomycetes</taxon>
        <taxon>Kitasatosporales</taxon>
        <taxon>Streptomycetaceae</taxon>
        <taxon>Streptomyces</taxon>
    </lineage>
</organism>
<keyword evidence="1 3" id="KW-0547">Nucleotide-binding</keyword>
<protein>
    <submittedName>
        <fullName evidence="5">Phosphoribosylglycinamide formyltransferase 2</fullName>
    </submittedName>
</protein>
<gene>
    <name evidence="5" type="ORF">GCM10010345_65890</name>
</gene>
<feature type="domain" description="ATP-grasp" evidence="4">
    <location>
        <begin position="170"/>
        <end position="377"/>
    </location>
</feature>
<evidence type="ECO:0000259" key="4">
    <source>
        <dbReference type="PROSITE" id="PS50975"/>
    </source>
</evidence>
<dbReference type="RefSeq" id="WP_229917484.1">
    <property type="nucleotide sequence ID" value="NZ_BMVN01000031.1"/>
</dbReference>
<dbReference type="Pfam" id="PF02222">
    <property type="entry name" value="ATP-grasp"/>
    <property type="match status" value="1"/>
</dbReference>
<keyword evidence="2 3" id="KW-0067">ATP-binding</keyword>
<dbReference type="InterPro" id="IPR003135">
    <property type="entry name" value="ATP-grasp_carboxylate-amine"/>
</dbReference>
<dbReference type="Gene3D" id="3.30.470.20">
    <property type="entry name" value="ATP-grasp fold, B domain"/>
    <property type="match status" value="1"/>
</dbReference>
<proteinExistence type="predicted"/>
<dbReference type="PROSITE" id="PS50975">
    <property type="entry name" value="ATP_GRASP"/>
    <property type="match status" value="1"/>
</dbReference>
<evidence type="ECO:0000313" key="5">
    <source>
        <dbReference type="EMBL" id="GHA52162.1"/>
    </source>
</evidence>
<evidence type="ECO:0000256" key="2">
    <source>
        <dbReference type="ARBA" id="ARBA00022840"/>
    </source>
</evidence>
<reference evidence="6" key="1">
    <citation type="journal article" date="2019" name="Int. J. Syst. Evol. Microbiol.">
        <title>The Global Catalogue of Microorganisms (GCM) 10K type strain sequencing project: providing services to taxonomists for standard genome sequencing and annotation.</title>
        <authorList>
            <consortium name="The Broad Institute Genomics Platform"/>
            <consortium name="The Broad Institute Genome Sequencing Center for Infectious Disease"/>
            <person name="Wu L."/>
            <person name="Ma J."/>
        </authorList>
    </citation>
    <scope>NUCLEOTIDE SEQUENCE [LARGE SCALE GENOMIC DNA]</scope>
    <source>
        <strain evidence="6">JCM 4733</strain>
    </source>
</reference>
<dbReference type="EMBL" id="BMVN01000031">
    <property type="protein sequence ID" value="GHA52162.1"/>
    <property type="molecule type" value="Genomic_DNA"/>
</dbReference>